<dbReference type="EMBL" id="GEDV01005641">
    <property type="protein sequence ID" value="JAP82916.1"/>
    <property type="molecule type" value="Transcribed_RNA"/>
</dbReference>
<feature type="compositionally biased region" description="Basic and acidic residues" evidence="2">
    <location>
        <begin position="1192"/>
        <end position="1201"/>
    </location>
</feature>
<feature type="region of interest" description="Disordered" evidence="2">
    <location>
        <begin position="752"/>
        <end position="787"/>
    </location>
</feature>
<evidence type="ECO:0000259" key="3">
    <source>
        <dbReference type="PROSITE" id="PS51082"/>
    </source>
</evidence>
<evidence type="ECO:0000256" key="2">
    <source>
        <dbReference type="SAM" id="MobiDB-lite"/>
    </source>
</evidence>
<name>A0A131YXK6_RHIAP</name>
<feature type="compositionally biased region" description="Low complexity" evidence="2">
    <location>
        <begin position="38"/>
        <end position="48"/>
    </location>
</feature>
<accession>A0A131YXK6</accession>
<feature type="compositionally biased region" description="Low complexity" evidence="2">
    <location>
        <begin position="466"/>
        <end position="483"/>
    </location>
</feature>
<feature type="region of interest" description="Disordered" evidence="2">
    <location>
        <begin position="1388"/>
        <end position="1439"/>
    </location>
</feature>
<feature type="compositionally biased region" description="Basic and acidic residues" evidence="2">
    <location>
        <begin position="632"/>
        <end position="641"/>
    </location>
</feature>
<feature type="compositionally biased region" description="Polar residues" evidence="2">
    <location>
        <begin position="1389"/>
        <end position="1403"/>
    </location>
</feature>
<feature type="region of interest" description="Disordered" evidence="2">
    <location>
        <begin position="888"/>
        <end position="920"/>
    </location>
</feature>
<feature type="compositionally biased region" description="Polar residues" evidence="2">
    <location>
        <begin position="574"/>
        <end position="586"/>
    </location>
</feature>
<reference evidence="4" key="1">
    <citation type="journal article" date="2016" name="Ticks Tick Borne Dis.">
        <title>De novo assembly and annotation of the salivary gland transcriptome of Rhipicephalus appendiculatus male and female ticks during blood feeding.</title>
        <authorList>
            <person name="de Castro M.H."/>
            <person name="de Klerk D."/>
            <person name="Pienaar R."/>
            <person name="Latif A.A."/>
            <person name="Rees D.J."/>
            <person name="Mans B.J."/>
        </authorList>
    </citation>
    <scope>NUCLEOTIDE SEQUENCE</scope>
    <source>
        <tissue evidence="4">Salivary glands</tissue>
    </source>
</reference>
<feature type="region of interest" description="Disordered" evidence="2">
    <location>
        <begin position="555"/>
        <end position="647"/>
    </location>
</feature>
<keyword evidence="1" id="KW-0175">Coiled coil</keyword>
<feature type="compositionally biased region" description="Low complexity" evidence="2">
    <location>
        <begin position="301"/>
        <end position="319"/>
    </location>
</feature>
<feature type="compositionally biased region" description="Basic and acidic residues" evidence="2">
    <location>
        <begin position="587"/>
        <end position="603"/>
    </location>
</feature>
<feature type="region of interest" description="Disordered" evidence="2">
    <location>
        <begin position="1"/>
        <end position="62"/>
    </location>
</feature>
<feature type="compositionally biased region" description="Polar residues" evidence="2">
    <location>
        <begin position="1172"/>
        <end position="1182"/>
    </location>
</feature>
<feature type="compositionally biased region" description="Polar residues" evidence="2">
    <location>
        <begin position="1010"/>
        <end position="1039"/>
    </location>
</feature>
<feature type="domain" description="WH2" evidence="3">
    <location>
        <begin position="1439"/>
        <end position="1459"/>
    </location>
</feature>
<dbReference type="InterPro" id="IPR039895">
    <property type="entry name" value="COBL-like"/>
</dbReference>
<feature type="compositionally biased region" description="Polar residues" evidence="2">
    <location>
        <begin position="409"/>
        <end position="422"/>
    </location>
</feature>
<feature type="compositionally biased region" description="Polar residues" evidence="2">
    <location>
        <begin position="611"/>
        <end position="631"/>
    </location>
</feature>
<dbReference type="GO" id="GO:0003785">
    <property type="term" value="F:actin monomer binding"/>
    <property type="evidence" value="ECO:0007669"/>
    <property type="project" value="InterPro"/>
</dbReference>
<feature type="compositionally biased region" description="Basic and acidic residues" evidence="2">
    <location>
        <begin position="889"/>
        <end position="912"/>
    </location>
</feature>
<dbReference type="Gene3D" id="3.10.20.90">
    <property type="entry name" value="Phosphatidylinositol 3-kinase Catalytic Subunit, Chain A, domain 1"/>
    <property type="match status" value="1"/>
</dbReference>
<protein>
    <submittedName>
        <fullName evidence="4">Mucin</fullName>
    </submittedName>
</protein>
<feature type="compositionally biased region" description="Low complexity" evidence="2">
    <location>
        <begin position="1419"/>
        <end position="1429"/>
    </location>
</feature>
<feature type="compositionally biased region" description="Polar residues" evidence="2">
    <location>
        <begin position="802"/>
        <end position="824"/>
    </location>
</feature>
<feature type="region of interest" description="Disordered" evidence="2">
    <location>
        <begin position="1009"/>
        <end position="1042"/>
    </location>
</feature>
<dbReference type="InterPro" id="IPR029071">
    <property type="entry name" value="Ubiquitin-like_domsf"/>
</dbReference>
<dbReference type="SUPFAM" id="SSF54236">
    <property type="entry name" value="Ubiquitin-like"/>
    <property type="match status" value="1"/>
</dbReference>
<feature type="compositionally biased region" description="Polar residues" evidence="2">
    <location>
        <begin position="1250"/>
        <end position="1264"/>
    </location>
</feature>
<proteinExistence type="predicted"/>
<feature type="region of interest" description="Disordered" evidence="2">
    <location>
        <begin position="288"/>
        <end position="518"/>
    </location>
</feature>
<dbReference type="InterPro" id="IPR003124">
    <property type="entry name" value="WH2_dom"/>
</dbReference>
<feature type="compositionally biased region" description="Polar residues" evidence="2">
    <location>
        <begin position="1333"/>
        <end position="1350"/>
    </location>
</feature>
<dbReference type="PROSITE" id="PS51082">
    <property type="entry name" value="WH2"/>
    <property type="match status" value="1"/>
</dbReference>
<feature type="region of interest" description="Disordered" evidence="2">
    <location>
        <begin position="802"/>
        <end position="833"/>
    </location>
</feature>
<evidence type="ECO:0000256" key="1">
    <source>
        <dbReference type="SAM" id="Coils"/>
    </source>
</evidence>
<feature type="compositionally biased region" description="Low complexity" evidence="2">
    <location>
        <begin position="690"/>
        <end position="708"/>
    </location>
</feature>
<evidence type="ECO:0000313" key="4">
    <source>
        <dbReference type="EMBL" id="JAP82916.1"/>
    </source>
</evidence>
<feature type="compositionally biased region" description="Basic and acidic residues" evidence="2">
    <location>
        <begin position="752"/>
        <end position="766"/>
    </location>
</feature>
<feature type="region of interest" description="Disordered" evidence="2">
    <location>
        <begin position="1331"/>
        <end position="1350"/>
    </location>
</feature>
<feature type="region of interest" description="Disordered" evidence="2">
    <location>
        <begin position="681"/>
        <end position="737"/>
    </location>
</feature>
<feature type="compositionally biased region" description="Low complexity" evidence="2">
    <location>
        <begin position="1299"/>
        <end position="1310"/>
    </location>
</feature>
<dbReference type="PANTHER" id="PTHR21557">
    <property type="entry name" value="CORDON-BLEU"/>
    <property type="match status" value="1"/>
</dbReference>
<organism evidence="4">
    <name type="scientific">Rhipicephalus appendiculatus</name>
    <name type="common">Brown ear tick</name>
    <dbReference type="NCBI Taxonomy" id="34631"/>
    <lineage>
        <taxon>Eukaryota</taxon>
        <taxon>Metazoa</taxon>
        <taxon>Ecdysozoa</taxon>
        <taxon>Arthropoda</taxon>
        <taxon>Chelicerata</taxon>
        <taxon>Arachnida</taxon>
        <taxon>Acari</taxon>
        <taxon>Parasitiformes</taxon>
        <taxon>Ixodida</taxon>
        <taxon>Ixodoidea</taxon>
        <taxon>Ixodidae</taxon>
        <taxon>Rhipicephalinae</taxon>
        <taxon>Rhipicephalus</taxon>
        <taxon>Rhipicephalus</taxon>
    </lineage>
</organism>
<feature type="compositionally biased region" description="Pro residues" evidence="2">
    <location>
        <begin position="339"/>
        <end position="352"/>
    </location>
</feature>
<feature type="compositionally biased region" description="Polar residues" evidence="2">
    <location>
        <begin position="1"/>
        <end position="17"/>
    </location>
</feature>
<feature type="region of interest" description="Disordered" evidence="2">
    <location>
        <begin position="1161"/>
        <end position="1316"/>
    </location>
</feature>
<feature type="compositionally biased region" description="Polar residues" evidence="2">
    <location>
        <begin position="1276"/>
        <end position="1286"/>
    </location>
</feature>
<feature type="coiled-coil region" evidence="1">
    <location>
        <begin position="1044"/>
        <end position="1071"/>
    </location>
</feature>
<sequence length="1475" mass="156749">MAASETSCMDKTLNASVSAPAKQDRSRAKKSAAPAPPRSLAGGPSSSSIGGGPLRATGNGSVVSCPPGATGASRALSDDCAIDDLLEGRMDLRLVLPDGREVHVNVERRTPVMDLLVQVATAHKINPSGHLVQAPNERGDMLTCKPNTAIGSLDVSHLLIVPKGAPAVSGKVADPAFWHRKGVRPPSKPFEPTQRIQVRLPRQQLMVLRLPLTTTLGELRQNVCTEKNLDPQGYQLVRPGIPTRPLDLGCTLQEYGASEVTLLSNRTLANNIQNSTADIMSYSLNQENKRGSQVFPHHSGSKGSLTGSSSDGASSRGTSPTRSELPTVFSRPTSKKRPAPPPPLPASPPPTIPEQEGDTTTLPAKGGRREGAGHSRQSSDSSGYHEASVLSDLPDTPSPEAVQGRPNCNLRQESPSRTTGTTAAVHRRSAPVETGSRAVRPQSTISEAGTIGHAKKRKAPPPPPLALNAPATTQPAAETTKPTSTQPAANPDVSERLAEPSSPAVDEKDDGPSQYEETALKKLVYSHIDATFDSIEDPDSLVADNSACVSDSASWEYTIPEPPSPFRTRAGVPSESSAVSQSVTKTESPKPESPKSDLSRDDSGLVEDLGSRNSTTSVNIETQNFSSSATDQIDRKCEKNDASTPVTSVTTTVHVESVVLQETVLCQGSVKALAEEAIDAAEKEQHCEPTNEGSSSETSSLSAVTSEEPVPSQLNVLDQDQESDESTSVITKQPIPRRDSLQIYRLKEVKVSTREADTHAPEKQDVPEPALETSTCKMQEEPPSSVPEEEVFVQTVVVNQGQKGGQAKTTVQASSLECSSSGPSNADLPKGNYTTVGNFEGKSCETSQASTLDRHELVKMSSYPSAAEKAVHLEDIVWEVSDGALSQVKETEASAPKEETRTSQRQDTEKTSRPRSVVGGPISFSIGSLGSYKTEVVDDIYSGHSNKPNYERFKNIKVISPSTASSGTQRAVTSKVVAGPAVGSATLTRPDGKQASEGESTFTVKIGSWESDNQGLKHSSKQSVSTADLRPSQSVSQMSREAGQLQFEEEKDILLNEYARLQEQFVAWTQQLESNQNLLEDKKIVPSAAAPSTVTAPPAVVASQQPQASNSSAVNGQHEVRVSTLPRVKPVRPLSLVEERSRAFKQPGSSEPMTAPVVSFGTWKDQREDQRVTTSVGSSLNRQRAVGGLEGAEEKTSKANKPEASAKTVVNSSAKPQAKPKPDTRKPTGILHAAPVVRGFSPEAIEKLSQEASLQQKLPQSQDPATPHQELPLAASVQQLQSSRPSSKGRVTVTSLHASSESFTSSQQGSVAERRSLPPYLQSEIVRLAKKPSATSEQHLQGTENATCSNNKPSIVQATLKSGVTVEPMASAHSVVKVNGHASAVEVKQAQSMNQPERSSVTSGKRPVSECDGPRKVTAGGQSSSQSAARNPQASAIGTRDILMDEIRNFGGKGSLRKVSTEPAWQLNVCGLRSA</sequence>
<dbReference type="PANTHER" id="PTHR21557:SF2">
    <property type="entry name" value="CORDON-BLEU PROTEIN-LIKE 1"/>
    <property type="match status" value="1"/>
</dbReference>